<protein>
    <submittedName>
        <fullName evidence="1">Ferritin family protein</fullName>
    </submittedName>
</protein>
<name>A0ABT4D9P1_9CLOT</name>
<evidence type="ECO:0000313" key="2">
    <source>
        <dbReference type="Proteomes" id="UP001144612"/>
    </source>
</evidence>
<dbReference type="Gene3D" id="1.20.1260.10">
    <property type="match status" value="2"/>
</dbReference>
<dbReference type="InterPro" id="IPR009078">
    <property type="entry name" value="Ferritin-like_SF"/>
</dbReference>
<reference evidence="1" key="1">
    <citation type="submission" date="2022-12" db="EMBL/GenBank/DDBJ databases">
        <title>Clostridium sp. nov., isolated from industrial wastewater.</title>
        <authorList>
            <person name="Jiayan W."/>
        </authorList>
    </citation>
    <scope>NUCLEOTIDE SEQUENCE</scope>
    <source>
        <strain evidence="1">ZC22-4</strain>
    </source>
</reference>
<accession>A0ABT4D9P1</accession>
<dbReference type="InterPro" id="IPR012347">
    <property type="entry name" value="Ferritin-like"/>
</dbReference>
<dbReference type="Proteomes" id="UP001144612">
    <property type="component" value="Unassembled WGS sequence"/>
</dbReference>
<dbReference type="SUPFAM" id="SSF47240">
    <property type="entry name" value="Ferritin-like"/>
    <property type="match status" value="1"/>
</dbReference>
<proteinExistence type="predicted"/>
<gene>
    <name evidence="1" type="ORF">OW729_10465</name>
</gene>
<sequence length="187" mass="21888">METLKCIICGMNINDNNYKFNNSAFIDGNKNEYIRYCPFCGVNEVYLKENGETYNVELSLLNDNTIKILDHAMKLEVFNGDFYVEASKLVKDTALKKRFWDLSKIEYMHANIHKRLGSFKELPHLNKPDYTRYVTDKEFLKVAKQREEHAVAFYNKYSKQVSSTIVEKVLKALSKVEKEHIILVNTK</sequence>
<organism evidence="1 2">
    <name type="scientific">Clostridium brassicae</name>
    <dbReference type="NCBI Taxonomy" id="2999072"/>
    <lineage>
        <taxon>Bacteria</taxon>
        <taxon>Bacillati</taxon>
        <taxon>Bacillota</taxon>
        <taxon>Clostridia</taxon>
        <taxon>Eubacteriales</taxon>
        <taxon>Clostridiaceae</taxon>
        <taxon>Clostridium</taxon>
    </lineage>
</organism>
<dbReference type="RefSeq" id="WP_268061450.1">
    <property type="nucleotide sequence ID" value="NZ_JAPQFJ010000010.1"/>
</dbReference>
<dbReference type="CDD" id="cd01045">
    <property type="entry name" value="Ferritin_like_AB"/>
    <property type="match status" value="1"/>
</dbReference>
<keyword evidence="2" id="KW-1185">Reference proteome</keyword>
<evidence type="ECO:0000313" key="1">
    <source>
        <dbReference type="EMBL" id="MCY6959027.1"/>
    </source>
</evidence>
<comment type="caution">
    <text evidence="1">The sequence shown here is derived from an EMBL/GenBank/DDBJ whole genome shotgun (WGS) entry which is preliminary data.</text>
</comment>
<dbReference type="EMBL" id="JAPQFJ010000010">
    <property type="protein sequence ID" value="MCY6959027.1"/>
    <property type="molecule type" value="Genomic_DNA"/>
</dbReference>